<accession>A0A344TLS8</accession>
<evidence type="ECO:0000313" key="2">
    <source>
        <dbReference type="Proteomes" id="UP000251993"/>
    </source>
</evidence>
<proteinExistence type="predicted"/>
<dbReference type="Proteomes" id="UP000251993">
    <property type="component" value="Chromosome"/>
</dbReference>
<gene>
    <name evidence="1" type="ORF">DR864_18585</name>
</gene>
<name>A0A344TLS8_9BACT</name>
<keyword evidence="2" id="KW-1185">Reference proteome</keyword>
<dbReference type="RefSeq" id="WP_114068368.1">
    <property type="nucleotide sequence ID" value="NZ_CP030850.1"/>
</dbReference>
<dbReference type="AlphaFoldDB" id="A0A344TLS8"/>
<sequence>MAHIAIPIPTQLGKQDIEIEVTINGQKQALHYRVELFYWEDCGIPTVDRADCLRHILSKYDQDWTLYYIGAPTDEFVPITFVKKEDLIKQRQILTGAN</sequence>
<dbReference type="EMBL" id="CP030850">
    <property type="protein sequence ID" value="AXE19599.1"/>
    <property type="molecule type" value="Genomic_DNA"/>
</dbReference>
<protein>
    <submittedName>
        <fullName evidence="1">Uncharacterized protein</fullName>
    </submittedName>
</protein>
<evidence type="ECO:0000313" key="1">
    <source>
        <dbReference type="EMBL" id="AXE19599.1"/>
    </source>
</evidence>
<dbReference type="KEGG" id="run:DR864_18585"/>
<reference evidence="1 2" key="1">
    <citation type="submission" date="2018-07" db="EMBL/GenBank/DDBJ databases">
        <title>Genome sequencing of Runella.</title>
        <authorList>
            <person name="Baek M.-G."/>
            <person name="Yi H."/>
        </authorList>
    </citation>
    <scope>NUCLEOTIDE SEQUENCE [LARGE SCALE GENOMIC DNA]</scope>
    <source>
        <strain evidence="1 2">HYN0085</strain>
    </source>
</reference>
<dbReference type="OrthoDB" id="961886at2"/>
<organism evidence="1 2">
    <name type="scientific">Runella rosea</name>
    <dbReference type="NCBI Taxonomy" id="2259595"/>
    <lineage>
        <taxon>Bacteria</taxon>
        <taxon>Pseudomonadati</taxon>
        <taxon>Bacteroidota</taxon>
        <taxon>Cytophagia</taxon>
        <taxon>Cytophagales</taxon>
        <taxon>Spirosomataceae</taxon>
        <taxon>Runella</taxon>
    </lineage>
</organism>